<dbReference type="Gene3D" id="3.40.30.10">
    <property type="entry name" value="Glutaredoxin"/>
    <property type="match status" value="1"/>
</dbReference>
<feature type="transmembrane region" description="Helical" evidence="3">
    <location>
        <begin position="60"/>
        <end position="82"/>
    </location>
</feature>
<organism evidence="4 5">
    <name type="scientific">Thraustotheca clavata</name>
    <dbReference type="NCBI Taxonomy" id="74557"/>
    <lineage>
        <taxon>Eukaryota</taxon>
        <taxon>Sar</taxon>
        <taxon>Stramenopiles</taxon>
        <taxon>Oomycota</taxon>
        <taxon>Saprolegniomycetes</taxon>
        <taxon>Saprolegniales</taxon>
        <taxon>Achlyaceae</taxon>
        <taxon>Thraustotheca</taxon>
    </lineage>
</organism>
<name>A0A1V9ZHE2_9STRA</name>
<evidence type="ECO:0000256" key="3">
    <source>
        <dbReference type="SAM" id="Phobius"/>
    </source>
</evidence>
<dbReference type="EMBL" id="JNBS01001914">
    <property type="protein sequence ID" value="OQR97409.1"/>
    <property type="molecule type" value="Genomic_DNA"/>
</dbReference>
<dbReference type="OrthoDB" id="60822at2759"/>
<proteinExistence type="predicted"/>
<sequence length="162" mass="18903">MGRKKNAAAEKKSDDRIRIEYDKNAFSSLYRQINSNLKREFPQIQTSTKSYPVAPNKSRLITLVFMIQAVFAIVIMFGETIVEKLELTIDPSWMQKFRENKFIALPIVMILSPIRHMLNNTGAFEVYLNDELIFSMLQTRVYLTYEELKKLLKNKGLHPKAK</sequence>
<keyword evidence="2" id="KW-0676">Redox-active center</keyword>
<keyword evidence="5" id="KW-1185">Reference proteome</keyword>
<accession>A0A1V9ZHE2</accession>
<keyword evidence="3" id="KW-0472">Membrane</keyword>
<evidence type="ECO:0000256" key="2">
    <source>
        <dbReference type="ARBA" id="ARBA00023284"/>
    </source>
</evidence>
<dbReference type="GO" id="GO:0005789">
    <property type="term" value="C:endoplasmic reticulum membrane"/>
    <property type="evidence" value="ECO:0007669"/>
    <property type="project" value="TreeGrafter"/>
</dbReference>
<gene>
    <name evidence="4" type="ORF">THRCLA_06969</name>
</gene>
<evidence type="ECO:0000313" key="4">
    <source>
        <dbReference type="EMBL" id="OQR97409.1"/>
    </source>
</evidence>
<dbReference type="GO" id="GO:0045454">
    <property type="term" value="P:cell redox homeostasis"/>
    <property type="evidence" value="ECO:0007669"/>
    <property type="project" value="TreeGrafter"/>
</dbReference>
<dbReference type="GO" id="GO:0004791">
    <property type="term" value="F:thioredoxin-disulfide reductase (NADPH) activity"/>
    <property type="evidence" value="ECO:0007669"/>
    <property type="project" value="TreeGrafter"/>
</dbReference>
<dbReference type="SUPFAM" id="SSF52833">
    <property type="entry name" value="Thioredoxin-like"/>
    <property type="match status" value="1"/>
</dbReference>
<dbReference type="NCBIfam" id="TIGR02174">
    <property type="entry name" value="CXXU_selWTH"/>
    <property type="match status" value="1"/>
</dbReference>
<reference evidence="4 5" key="1">
    <citation type="journal article" date="2014" name="Genome Biol. Evol.">
        <title>The secreted proteins of Achlya hypogyna and Thraustotheca clavata identify the ancestral oomycete secretome and reveal gene acquisitions by horizontal gene transfer.</title>
        <authorList>
            <person name="Misner I."/>
            <person name="Blouin N."/>
            <person name="Leonard G."/>
            <person name="Richards T.A."/>
            <person name="Lane C.E."/>
        </authorList>
    </citation>
    <scope>NUCLEOTIDE SEQUENCE [LARGE SCALE GENOMIC DNA]</scope>
    <source>
        <strain evidence="4 5">ATCC 34112</strain>
    </source>
</reference>
<dbReference type="AlphaFoldDB" id="A0A1V9ZHE2"/>
<dbReference type="InterPro" id="IPR011893">
    <property type="entry name" value="Selenoprotein_Rdx-typ"/>
</dbReference>
<dbReference type="InterPro" id="IPR019389">
    <property type="entry name" value="Selenoprotein_T"/>
</dbReference>
<dbReference type="InterPro" id="IPR036249">
    <property type="entry name" value="Thioredoxin-like_sf"/>
</dbReference>
<keyword evidence="1" id="KW-0732">Signal</keyword>
<dbReference type="Proteomes" id="UP000243217">
    <property type="component" value="Unassembled WGS sequence"/>
</dbReference>
<dbReference type="PANTHER" id="PTHR13544">
    <property type="entry name" value="SELENOPROTEIN T"/>
    <property type="match status" value="1"/>
</dbReference>
<comment type="caution">
    <text evidence="4">The sequence shown here is derived from an EMBL/GenBank/DDBJ whole genome shotgun (WGS) entry which is preliminary data.</text>
</comment>
<feature type="transmembrane region" description="Helical" evidence="3">
    <location>
        <begin position="102"/>
        <end position="118"/>
    </location>
</feature>
<evidence type="ECO:0000256" key="1">
    <source>
        <dbReference type="ARBA" id="ARBA00022729"/>
    </source>
</evidence>
<dbReference type="Pfam" id="PF10262">
    <property type="entry name" value="Rdx"/>
    <property type="match status" value="1"/>
</dbReference>
<dbReference type="PANTHER" id="PTHR13544:SF0">
    <property type="entry name" value="THIOREDOXIN REDUCTASE-LIKE SELENOPROTEIN T"/>
    <property type="match status" value="1"/>
</dbReference>
<keyword evidence="3" id="KW-1133">Transmembrane helix</keyword>
<evidence type="ECO:0008006" key="6">
    <source>
        <dbReference type="Google" id="ProtNLM"/>
    </source>
</evidence>
<evidence type="ECO:0000313" key="5">
    <source>
        <dbReference type="Proteomes" id="UP000243217"/>
    </source>
</evidence>
<protein>
    <recommendedName>
        <fullName evidence="6">Selenoprotein T</fullName>
    </recommendedName>
</protein>
<keyword evidence="3" id="KW-0812">Transmembrane</keyword>